<dbReference type="CDD" id="cd18604">
    <property type="entry name" value="ABC_6TM_VMR1_D2_like"/>
    <property type="match status" value="1"/>
</dbReference>
<dbReference type="Gene3D" id="3.40.50.300">
    <property type="entry name" value="P-loop containing nucleotide triphosphate hydrolases"/>
    <property type="match status" value="2"/>
</dbReference>
<evidence type="ECO:0000256" key="4">
    <source>
        <dbReference type="ARBA" id="ARBA00022737"/>
    </source>
</evidence>
<dbReference type="PANTHER" id="PTHR24223">
    <property type="entry name" value="ATP-BINDING CASSETTE SUB-FAMILY C"/>
    <property type="match status" value="1"/>
</dbReference>
<evidence type="ECO:0000256" key="3">
    <source>
        <dbReference type="ARBA" id="ARBA00022692"/>
    </source>
</evidence>
<evidence type="ECO:0008006" key="15">
    <source>
        <dbReference type="Google" id="ProtNLM"/>
    </source>
</evidence>
<evidence type="ECO:0000256" key="9">
    <source>
        <dbReference type="SAM" id="MobiDB-lite"/>
    </source>
</evidence>
<keyword evidence="5" id="KW-0547">Nucleotide-binding</keyword>
<sequence>MVMGKTLDAATAYTAYSLLDRLTMDLGEIPDIIAYVLEVKIAGDRIISFLKEPELEKYSIESPEIVQALSDASNTFVGEPKVGFGNARFMYHGSPVENDESKEDDNASTKSGSRGNAAFVLRDIDVEFPIGKLTTICGATGAGKSTLIQALFGELNRLHGEVHLPDPRHHAFAEVNPLSGLVPTGVAYVAQSAWMLNSTIRDNILFGQPYEEKRYYQVLEACALKKDLESLEAGDMTEIGEKGINISGGQKQRISIARAAYSPYSFVVLDDPLSAVDAPTARHILNSCILGPIMKGRTIVLVSHGVGLVLPKSDYVVVLRNGTITAKGTPLELSMGDHLQGIVSDEILSRGSDWLFEAKQENLNDKDRVEETTEENTERKLTGKLVQDEEKSEGAVKLQVYYSYLKSAGGIKFGLLFLCSILLKFAANMAHSWWLKVWSDAGAAANPPVCNVPSNTSPLTPLAATTPVHSGNPKEFDLMYYVLYYALFATSTLIAANLKTCLYIFGQIRAAKIVHSRLLETVLGAPLRFFEITPVGRILNRFSKDIKTVDANVMVMANNFLTLFGEVVQILIVISFFNYTFVILIIPVMVIYFFIANQYLNVSRELKRFEAITRSPVYSQFSESLTGVSTIRGYGHEKRFTKNMLRSVDKNHRTFFYLWAAVRWLSVRTEMISSLVVLAAGCAMLYNNVEASTAGFCLSYALEFNWKLFFTIRSHAELEMGMNAVERIDEYTVLEQEAPAVIDTYRPAPDWPSAGVVTVKNLSIRYAPELPEVLKNLSFQSKRFEKIGVVGRTGAGKSTLSLAFFRIVPFAGGSIDIDGMDISKLGLKDLRSKLTIIPQDPVLFTGTLRSNLDPVGKHDDVEIWSVLKRVHFFESLQDDEEFEPVASSSVSIASSCSRTSVYSSNLSAKQSSNLESKVTENGNNYSHGQRQLLCLARALLRRSKVIILDEATASVDNTTDAKIQETIREEFKENTLFCIAHRLRTVVDYDRILVLDQGQVAEFDTPLALIEKNGIFRSMCEESGEFNELFNIAKNSAK</sequence>
<evidence type="ECO:0000256" key="6">
    <source>
        <dbReference type="ARBA" id="ARBA00022840"/>
    </source>
</evidence>
<keyword evidence="3 10" id="KW-0812">Transmembrane</keyword>
<organism evidence="13 14">
    <name type="scientific">Clydaea vesicula</name>
    <dbReference type="NCBI Taxonomy" id="447962"/>
    <lineage>
        <taxon>Eukaryota</taxon>
        <taxon>Fungi</taxon>
        <taxon>Fungi incertae sedis</taxon>
        <taxon>Chytridiomycota</taxon>
        <taxon>Chytridiomycota incertae sedis</taxon>
        <taxon>Chytridiomycetes</taxon>
        <taxon>Lobulomycetales</taxon>
        <taxon>Lobulomycetaceae</taxon>
        <taxon>Clydaea</taxon>
    </lineage>
</organism>
<reference evidence="13" key="1">
    <citation type="submission" date="2020-05" db="EMBL/GenBank/DDBJ databases">
        <title>Phylogenomic resolution of chytrid fungi.</title>
        <authorList>
            <person name="Stajich J.E."/>
            <person name="Amses K."/>
            <person name="Simmons R."/>
            <person name="Seto K."/>
            <person name="Myers J."/>
            <person name="Bonds A."/>
            <person name="Quandt C.A."/>
            <person name="Barry K."/>
            <person name="Liu P."/>
            <person name="Grigoriev I."/>
            <person name="Longcore J.E."/>
            <person name="James T.Y."/>
        </authorList>
    </citation>
    <scope>NUCLEOTIDE SEQUENCE</scope>
    <source>
        <strain evidence="13">JEL0476</strain>
    </source>
</reference>
<dbReference type="FunFam" id="3.40.50.300:FF:000565">
    <property type="entry name" value="ABC bile acid transporter"/>
    <property type="match status" value="1"/>
</dbReference>
<dbReference type="InterPro" id="IPR017871">
    <property type="entry name" value="ABC_transporter-like_CS"/>
</dbReference>
<dbReference type="FunFam" id="1.20.1560.10:FF:000013">
    <property type="entry name" value="ABC transporter C family member 2"/>
    <property type="match status" value="1"/>
</dbReference>
<dbReference type="InterPro" id="IPR036640">
    <property type="entry name" value="ABC1_TM_sf"/>
</dbReference>
<evidence type="ECO:0000256" key="10">
    <source>
        <dbReference type="SAM" id="Phobius"/>
    </source>
</evidence>
<feature type="transmembrane region" description="Helical" evidence="10">
    <location>
        <begin position="413"/>
        <end position="434"/>
    </location>
</feature>
<evidence type="ECO:0000256" key="1">
    <source>
        <dbReference type="ARBA" id="ARBA00004141"/>
    </source>
</evidence>
<evidence type="ECO:0000259" key="12">
    <source>
        <dbReference type="PROSITE" id="PS50929"/>
    </source>
</evidence>
<keyword evidence="8 10" id="KW-0472">Membrane</keyword>
<keyword evidence="4" id="KW-0677">Repeat</keyword>
<feature type="transmembrane region" description="Helical" evidence="10">
    <location>
        <begin position="580"/>
        <end position="600"/>
    </location>
</feature>
<dbReference type="PROSITE" id="PS50893">
    <property type="entry name" value="ABC_TRANSPORTER_2"/>
    <property type="match status" value="2"/>
</dbReference>
<accession>A0AAD5TUD1</accession>
<dbReference type="InterPro" id="IPR050173">
    <property type="entry name" value="ABC_transporter_C-like"/>
</dbReference>
<dbReference type="PANTHER" id="PTHR24223:SF353">
    <property type="entry name" value="ABC TRANSPORTER ATP-BINDING PROTEIN_PERMEASE VMR1-RELATED"/>
    <property type="match status" value="1"/>
</dbReference>
<dbReference type="Proteomes" id="UP001211065">
    <property type="component" value="Unassembled WGS sequence"/>
</dbReference>
<feature type="domain" description="ABC transporter" evidence="11">
    <location>
        <begin position="759"/>
        <end position="1022"/>
    </location>
</feature>
<keyword evidence="6" id="KW-0067">ATP-binding</keyword>
<feature type="region of interest" description="Disordered" evidence="9">
    <location>
        <begin position="94"/>
        <end position="113"/>
    </location>
</feature>
<comment type="caution">
    <text evidence="13">The sequence shown here is derived from an EMBL/GenBank/DDBJ whole genome shotgun (WGS) entry which is preliminary data.</text>
</comment>
<dbReference type="SUPFAM" id="SSF52540">
    <property type="entry name" value="P-loop containing nucleoside triphosphate hydrolases"/>
    <property type="match status" value="2"/>
</dbReference>
<dbReference type="SUPFAM" id="SSF90123">
    <property type="entry name" value="ABC transporter transmembrane region"/>
    <property type="match status" value="1"/>
</dbReference>
<evidence type="ECO:0000259" key="11">
    <source>
        <dbReference type="PROSITE" id="PS50893"/>
    </source>
</evidence>
<evidence type="ECO:0000313" key="14">
    <source>
        <dbReference type="Proteomes" id="UP001211065"/>
    </source>
</evidence>
<dbReference type="EMBL" id="JADGJW010001261">
    <property type="protein sequence ID" value="KAJ3204828.1"/>
    <property type="molecule type" value="Genomic_DNA"/>
</dbReference>
<protein>
    <recommendedName>
        <fullName evidence="15">P-loop containing nucleoside triphosphate hydrolase protein</fullName>
    </recommendedName>
</protein>
<dbReference type="GO" id="GO:0140359">
    <property type="term" value="F:ABC-type transporter activity"/>
    <property type="evidence" value="ECO:0007669"/>
    <property type="project" value="InterPro"/>
</dbReference>
<dbReference type="GO" id="GO:0016020">
    <property type="term" value="C:membrane"/>
    <property type="evidence" value="ECO:0007669"/>
    <property type="project" value="UniProtKB-SubCell"/>
</dbReference>
<keyword evidence="14" id="KW-1185">Reference proteome</keyword>
<evidence type="ECO:0000256" key="5">
    <source>
        <dbReference type="ARBA" id="ARBA00022741"/>
    </source>
</evidence>
<dbReference type="Gene3D" id="1.20.1560.10">
    <property type="entry name" value="ABC transporter type 1, transmembrane domain"/>
    <property type="match status" value="1"/>
</dbReference>
<dbReference type="InterPro" id="IPR003593">
    <property type="entry name" value="AAA+_ATPase"/>
</dbReference>
<feature type="transmembrane region" description="Helical" evidence="10">
    <location>
        <begin position="482"/>
        <end position="505"/>
    </location>
</feature>
<keyword evidence="7 10" id="KW-1133">Transmembrane helix</keyword>
<dbReference type="GO" id="GO:0016887">
    <property type="term" value="F:ATP hydrolysis activity"/>
    <property type="evidence" value="ECO:0007669"/>
    <property type="project" value="InterPro"/>
</dbReference>
<proteinExistence type="predicted"/>
<evidence type="ECO:0000313" key="13">
    <source>
        <dbReference type="EMBL" id="KAJ3204828.1"/>
    </source>
</evidence>
<feature type="domain" description="ABC transporter" evidence="11">
    <location>
        <begin position="101"/>
        <end position="346"/>
    </location>
</feature>
<dbReference type="InterPro" id="IPR011527">
    <property type="entry name" value="ABC1_TM_dom"/>
</dbReference>
<evidence type="ECO:0000256" key="2">
    <source>
        <dbReference type="ARBA" id="ARBA00022448"/>
    </source>
</evidence>
<gene>
    <name evidence="13" type="ORF">HK099_001015</name>
</gene>
<dbReference type="SMART" id="SM00382">
    <property type="entry name" value="AAA"/>
    <property type="match status" value="2"/>
</dbReference>
<dbReference type="PROSITE" id="PS00211">
    <property type="entry name" value="ABC_TRANSPORTER_1"/>
    <property type="match status" value="2"/>
</dbReference>
<dbReference type="InterPro" id="IPR003439">
    <property type="entry name" value="ABC_transporter-like_ATP-bd"/>
</dbReference>
<keyword evidence="2" id="KW-0813">Transport</keyword>
<dbReference type="Pfam" id="PF00005">
    <property type="entry name" value="ABC_tran"/>
    <property type="match status" value="2"/>
</dbReference>
<dbReference type="AlphaFoldDB" id="A0AAD5TUD1"/>
<dbReference type="CDD" id="cd03244">
    <property type="entry name" value="ABCC_MRP_domain2"/>
    <property type="match status" value="1"/>
</dbReference>
<dbReference type="Pfam" id="PF00664">
    <property type="entry name" value="ABC_membrane"/>
    <property type="match status" value="1"/>
</dbReference>
<feature type="domain" description="ABC transmembrane type-1" evidence="12">
    <location>
        <begin position="415"/>
        <end position="706"/>
    </location>
</feature>
<name>A0AAD5TUD1_9FUNG</name>
<dbReference type="InterPro" id="IPR027417">
    <property type="entry name" value="P-loop_NTPase"/>
</dbReference>
<evidence type="ECO:0000256" key="8">
    <source>
        <dbReference type="ARBA" id="ARBA00023136"/>
    </source>
</evidence>
<dbReference type="GO" id="GO:0005524">
    <property type="term" value="F:ATP binding"/>
    <property type="evidence" value="ECO:0007669"/>
    <property type="project" value="UniProtKB-KW"/>
</dbReference>
<dbReference type="CDD" id="cd03250">
    <property type="entry name" value="ABCC_MRP_domain1"/>
    <property type="match status" value="1"/>
</dbReference>
<dbReference type="PROSITE" id="PS50929">
    <property type="entry name" value="ABC_TM1F"/>
    <property type="match status" value="1"/>
</dbReference>
<evidence type="ECO:0000256" key="7">
    <source>
        <dbReference type="ARBA" id="ARBA00022989"/>
    </source>
</evidence>
<comment type="subcellular location">
    <subcellularLocation>
        <location evidence="1">Membrane</location>
        <topology evidence="1">Multi-pass membrane protein</topology>
    </subcellularLocation>
</comment>